<dbReference type="EMBL" id="CCRH01000002">
    <property type="protein sequence ID" value="CDZ32198.1"/>
    <property type="molecule type" value="Genomic_DNA"/>
</dbReference>
<protein>
    <submittedName>
        <fullName evidence="1">Uncharacterized protein</fullName>
    </submittedName>
</protein>
<organism evidence="1 2">
    <name type="scientific">Neorhizobium galegae bv. officinalis</name>
    <dbReference type="NCBI Taxonomy" id="323656"/>
    <lineage>
        <taxon>Bacteria</taxon>
        <taxon>Pseudomonadati</taxon>
        <taxon>Pseudomonadota</taxon>
        <taxon>Alphaproteobacteria</taxon>
        <taxon>Hyphomicrobiales</taxon>
        <taxon>Rhizobiaceae</taxon>
        <taxon>Rhizobium/Agrobacterium group</taxon>
        <taxon>Neorhizobium</taxon>
    </lineage>
</organism>
<dbReference type="Proteomes" id="UP000046176">
    <property type="component" value="Unassembled WGS sequence"/>
</dbReference>
<gene>
    <name evidence="1" type="ORF">NGAL_HAMBI1145_09690</name>
</gene>
<dbReference type="OrthoDB" id="8163964at2"/>
<reference evidence="1 2" key="1">
    <citation type="submission" date="2014-08" db="EMBL/GenBank/DDBJ databases">
        <authorList>
            <person name="Chen Y.-H."/>
        </authorList>
    </citation>
    <scope>NUCLEOTIDE SEQUENCE [LARGE SCALE GENOMIC DNA]</scope>
</reference>
<dbReference type="AlphaFoldDB" id="A0A0T7FB02"/>
<dbReference type="RefSeq" id="WP_052754618.1">
    <property type="nucleotide sequence ID" value="NZ_CCRH01000002.1"/>
</dbReference>
<proteinExistence type="predicted"/>
<name>A0A0T7FB02_NEOGA</name>
<accession>A0A0T7FB02</accession>
<evidence type="ECO:0000313" key="1">
    <source>
        <dbReference type="EMBL" id="CDZ32198.1"/>
    </source>
</evidence>
<evidence type="ECO:0000313" key="2">
    <source>
        <dbReference type="Proteomes" id="UP000046176"/>
    </source>
</evidence>
<sequence>MLAESKKTIPPEAETPCAAPVVIPDRKISAGETTSLWGADRSALRVCEFRRQAAVSTIRGTP</sequence>